<accession>A0A4R2S2I7</accession>
<keyword evidence="1" id="KW-0802">TPR repeat</keyword>
<name>A0A4R2S2I7_9BACL</name>
<dbReference type="SMART" id="SM00028">
    <property type="entry name" value="TPR"/>
    <property type="match status" value="2"/>
</dbReference>
<evidence type="ECO:0000313" key="2">
    <source>
        <dbReference type="EMBL" id="TCP65525.1"/>
    </source>
</evidence>
<dbReference type="SUPFAM" id="SSF48452">
    <property type="entry name" value="TPR-like"/>
    <property type="match status" value="1"/>
</dbReference>
<keyword evidence="3" id="KW-1185">Reference proteome</keyword>
<organism evidence="2 3">
    <name type="scientific">Baia soyae</name>
    <dbReference type="NCBI Taxonomy" id="1544746"/>
    <lineage>
        <taxon>Bacteria</taxon>
        <taxon>Bacillati</taxon>
        <taxon>Bacillota</taxon>
        <taxon>Bacilli</taxon>
        <taxon>Bacillales</taxon>
        <taxon>Thermoactinomycetaceae</taxon>
        <taxon>Baia</taxon>
    </lineage>
</organism>
<dbReference type="Gene3D" id="1.25.40.10">
    <property type="entry name" value="Tetratricopeptide repeat domain"/>
    <property type="match status" value="1"/>
</dbReference>
<dbReference type="Proteomes" id="UP000294746">
    <property type="component" value="Unassembled WGS sequence"/>
</dbReference>
<dbReference type="InterPro" id="IPR011990">
    <property type="entry name" value="TPR-like_helical_dom_sf"/>
</dbReference>
<dbReference type="RefSeq" id="WP_243649511.1">
    <property type="nucleotide sequence ID" value="NZ_SLXV01000032.1"/>
</dbReference>
<dbReference type="InterPro" id="IPR019734">
    <property type="entry name" value="TPR_rpt"/>
</dbReference>
<feature type="repeat" description="TPR" evidence="1">
    <location>
        <begin position="30"/>
        <end position="63"/>
    </location>
</feature>
<evidence type="ECO:0000256" key="1">
    <source>
        <dbReference type="PROSITE-ProRule" id="PRU00339"/>
    </source>
</evidence>
<reference evidence="2 3" key="1">
    <citation type="submission" date="2019-03" db="EMBL/GenBank/DDBJ databases">
        <title>Genomic Encyclopedia of Type Strains, Phase IV (KMG-IV): sequencing the most valuable type-strain genomes for metagenomic binning, comparative biology and taxonomic classification.</title>
        <authorList>
            <person name="Goeker M."/>
        </authorList>
    </citation>
    <scope>NUCLEOTIDE SEQUENCE [LARGE SCALE GENOMIC DNA]</scope>
    <source>
        <strain evidence="2 3">DSM 46831</strain>
    </source>
</reference>
<dbReference type="EMBL" id="SLXV01000032">
    <property type="protein sequence ID" value="TCP65525.1"/>
    <property type="molecule type" value="Genomic_DNA"/>
</dbReference>
<proteinExistence type="predicted"/>
<dbReference type="PROSITE" id="PS50005">
    <property type="entry name" value="TPR"/>
    <property type="match status" value="2"/>
</dbReference>
<comment type="caution">
    <text evidence="2">The sequence shown here is derived from an EMBL/GenBank/DDBJ whole genome shotgun (WGS) entry which is preliminary data.</text>
</comment>
<sequence>MNLKKWNQAERCFLEALKLKDSIKREYIAVKTYRQIGELYTILDKKEKAVDNLKKAVKLGKETNDALRTCEALISLGDFYAKYGDFKKAGTKYQQALVLAEKHSFPSQEDILVIKMVACSTTFGSDISMFSDRLVSILQRLNGRSDNNMFTATSQVMSTKGYIADPTWLILLKPKKHTFPQEPTIRLFFLTYF</sequence>
<dbReference type="AlphaFoldDB" id="A0A4R2S2I7"/>
<dbReference type="Pfam" id="PF14938">
    <property type="entry name" value="SNAP"/>
    <property type="match status" value="1"/>
</dbReference>
<protein>
    <submittedName>
        <fullName evidence="2">Soluble NSF attachment protein (SNAP)-like</fullName>
    </submittedName>
</protein>
<gene>
    <name evidence="2" type="ORF">EDD57_1323</name>
</gene>
<feature type="repeat" description="TPR" evidence="1">
    <location>
        <begin position="70"/>
        <end position="103"/>
    </location>
</feature>
<evidence type="ECO:0000313" key="3">
    <source>
        <dbReference type="Proteomes" id="UP000294746"/>
    </source>
</evidence>